<dbReference type="AlphaFoldDB" id="A0A014QRS9"/>
<dbReference type="Pfam" id="PF00089">
    <property type="entry name" value="Trypsin"/>
    <property type="match status" value="1"/>
</dbReference>
<evidence type="ECO:0000259" key="2">
    <source>
        <dbReference type="Pfam" id="PF00089"/>
    </source>
</evidence>
<name>A0A014QRS9_9HYPO</name>
<dbReference type="InterPro" id="IPR043504">
    <property type="entry name" value="Peptidase_S1_PA_chymotrypsin"/>
</dbReference>
<feature type="domain" description="Peptidase S1" evidence="2">
    <location>
        <begin position="103"/>
        <end position="297"/>
    </location>
</feature>
<dbReference type="Gene3D" id="2.40.10.10">
    <property type="entry name" value="Trypsin-like serine proteases"/>
    <property type="match status" value="2"/>
</dbReference>
<reference evidence="3 4" key="1">
    <citation type="submission" date="2014-02" db="EMBL/GenBank/DDBJ databases">
        <title>The genome sequence of the entomopathogenic fungus Metarhizium robertsii ARSEF 2575.</title>
        <authorList>
            <person name="Giuliano Garisto Donzelli B."/>
            <person name="Roe B.A."/>
            <person name="Macmil S.L."/>
            <person name="Krasnoff S.B."/>
            <person name="Gibson D.M."/>
        </authorList>
    </citation>
    <scope>NUCLEOTIDE SEQUENCE [LARGE SCALE GENOMIC DNA]</scope>
    <source>
        <strain evidence="3 4">ARSEF 2575</strain>
    </source>
</reference>
<dbReference type="Proteomes" id="UP000030151">
    <property type="component" value="Unassembled WGS sequence"/>
</dbReference>
<feature type="chain" id="PRO_5001473898" evidence="1">
    <location>
        <begin position="18"/>
        <end position="341"/>
    </location>
</feature>
<dbReference type="InterPro" id="IPR018114">
    <property type="entry name" value="TRYPSIN_HIS"/>
</dbReference>
<proteinExistence type="predicted"/>
<dbReference type="OrthoDB" id="10037376at2759"/>
<keyword evidence="1" id="KW-0732">Signal</keyword>
<feature type="signal peptide" evidence="1">
    <location>
        <begin position="1"/>
        <end position="17"/>
    </location>
</feature>
<dbReference type="EMBL" id="JELW01000079">
    <property type="protein sequence ID" value="EXU95472.1"/>
    <property type="molecule type" value="Genomic_DNA"/>
</dbReference>
<protein>
    <submittedName>
        <fullName evidence="3">Peptidase S1 domain protein</fullName>
    </submittedName>
</protein>
<dbReference type="SUPFAM" id="SSF50494">
    <property type="entry name" value="Trypsin-like serine proteases"/>
    <property type="match status" value="1"/>
</dbReference>
<dbReference type="GO" id="GO:0004252">
    <property type="term" value="F:serine-type endopeptidase activity"/>
    <property type="evidence" value="ECO:0007669"/>
    <property type="project" value="InterPro"/>
</dbReference>
<sequence length="341" mass="37412">MKHSTISLAFVAGLALAHPAPSPPSAETTSSYTQTIASQAQATSVEMEAEIQRYWTTERILAIDHDPYSPSDPPEIPPELRPLGQEYSGKGAVPSTVGRLFYSVHMADGSLHDSTCTATLLRSQNKATLVTAAHCIHTGRQRPGSEMSLSWHANLLFVPGYHDDVPRANFTIARAFLSSRWIDEREHYVDDRAFIVLNRPDATAPAQDIQFKQIDPPYGTRYIMGYTRSVAFGPKDTYRYGTPAFTGRRLAVSHGTAEDWWRFDHETTGIPSVQSGGSSGGPHFAEFNEQTGVGTVVAVNSLEDYKEEDGVRVTWMLGAPVHDEFSKGLYDAAQVVKPALA</sequence>
<accession>A0A014QRS9</accession>
<dbReference type="GO" id="GO:0006508">
    <property type="term" value="P:proteolysis"/>
    <property type="evidence" value="ECO:0007669"/>
    <property type="project" value="InterPro"/>
</dbReference>
<dbReference type="InterPro" id="IPR009003">
    <property type="entry name" value="Peptidase_S1_PA"/>
</dbReference>
<comment type="caution">
    <text evidence="3">The sequence shown here is derived from an EMBL/GenBank/DDBJ whole genome shotgun (WGS) entry which is preliminary data.</text>
</comment>
<gene>
    <name evidence="3" type="ORF">X797_011456</name>
</gene>
<dbReference type="PROSITE" id="PS00134">
    <property type="entry name" value="TRYPSIN_HIS"/>
    <property type="match status" value="1"/>
</dbReference>
<organism evidence="3 4">
    <name type="scientific">Metarhizium robertsii</name>
    <dbReference type="NCBI Taxonomy" id="568076"/>
    <lineage>
        <taxon>Eukaryota</taxon>
        <taxon>Fungi</taxon>
        <taxon>Dikarya</taxon>
        <taxon>Ascomycota</taxon>
        <taxon>Pezizomycotina</taxon>
        <taxon>Sordariomycetes</taxon>
        <taxon>Hypocreomycetidae</taxon>
        <taxon>Hypocreales</taxon>
        <taxon>Clavicipitaceae</taxon>
        <taxon>Metarhizium</taxon>
    </lineage>
</organism>
<dbReference type="HOGENOM" id="CLU_050832_0_1_1"/>
<evidence type="ECO:0000256" key="1">
    <source>
        <dbReference type="SAM" id="SignalP"/>
    </source>
</evidence>
<evidence type="ECO:0000313" key="4">
    <source>
        <dbReference type="Proteomes" id="UP000030151"/>
    </source>
</evidence>
<dbReference type="InterPro" id="IPR001254">
    <property type="entry name" value="Trypsin_dom"/>
</dbReference>
<evidence type="ECO:0000313" key="3">
    <source>
        <dbReference type="EMBL" id="EXU95472.1"/>
    </source>
</evidence>